<evidence type="ECO:0000313" key="1">
    <source>
        <dbReference type="EMBL" id="KAG2650715.1"/>
    </source>
</evidence>
<protein>
    <recommendedName>
        <fullName evidence="3">Reverse transcriptase</fullName>
    </recommendedName>
</protein>
<organism evidence="1 2">
    <name type="scientific">Panicum virgatum</name>
    <name type="common">Blackwell switchgrass</name>
    <dbReference type="NCBI Taxonomy" id="38727"/>
    <lineage>
        <taxon>Eukaryota</taxon>
        <taxon>Viridiplantae</taxon>
        <taxon>Streptophyta</taxon>
        <taxon>Embryophyta</taxon>
        <taxon>Tracheophyta</taxon>
        <taxon>Spermatophyta</taxon>
        <taxon>Magnoliopsida</taxon>
        <taxon>Liliopsida</taxon>
        <taxon>Poales</taxon>
        <taxon>Poaceae</taxon>
        <taxon>PACMAD clade</taxon>
        <taxon>Panicoideae</taxon>
        <taxon>Panicodae</taxon>
        <taxon>Paniceae</taxon>
        <taxon>Panicinae</taxon>
        <taxon>Panicum</taxon>
        <taxon>Panicum sect. Hiantes</taxon>
    </lineage>
</organism>
<dbReference type="AlphaFoldDB" id="A0A8T0WTQ9"/>
<accession>A0A8T0WTQ9</accession>
<dbReference type="InterPro" id="IPR036691">
    <property type="entry name" value="Endo/exonu/phosph_ase_sf"/>
</dbReference>
<proteinExistence type="predicted"/>
<evidence type="ECO:0008006" key="3">
    <source>
        <dbReference type="Google" id="ProtNLM"/>
    </source>
</evidence>
<dbReference type="EMBL" id="CM029038">
    <property type="protein sequence ID" value="KAG2650715.1"/>
    <property type="molecule type" value="Genomic_DNA"/>
</dbReference>
<feature type="non-terminal residue" evidence="1">
    <location>
        <position position="227"/>
    </location>
</feature>
<keyword evidence="2" id="KW-1185">Reference proteome</keyword>
<dbReference type="PANTHER" id="PTHR33710">
    <property type="entry name" value="BNAC02G09200D PROTEIN"/>
    <property type="match status" value="1"/>
</dbReference>
<evidence type="ECO:0000313" key="2">
    <source>
        <dbReference type="Proteomes" id="UP000823388"/>
    </source>
</evidence>
<sequence length="227" mass="26685">MPPEILWLIVGDFNLIRLPEDRNRPGGDVNEMLHFNEAISALGLIDLILKGRRFTWSNKQNPPLLERLDWFFTSNSWTSLFPDSSVSTLNMETSDHVPCLVSIGTNIPKSAIFRFENYLMEHENFMTVVQHGWSIPVYHTDVAKKITAKFKNLRRVIKAWQSHLSSLKDNISNVKITLELLCMIEEFRDLTLLEWNFKSLLEDKLLSLLKQHRIYWKQRCTIKWVKE</sequence>
<dbReference type="Proteomes" id="UP000823388">
    <property type="component" value="Chromosome 1N"/>
</dbReference>
<dbReference type="Gene3D" id="3.60.10.10">
    <property type="entry name" value="Endonuclease/exonuclease/phosphatase"/>
    <property type="match status" value="1"/>
</dbReference>
<gene>
    <name evidence="1" type="ORF">PVAP13_1NG196719</name>
</gene>
<comment type="caution">
    <text evidence="1">The sequence shown here is derived from an EMBL/GenBank/DDBJ whole genome shotgun (WGS) entry which is preliminary data.</text>
</comment>
<dbReference type="SUPFAM" id="SSF56219">
    <property type="entry name" value="DNase I-like"/>
    <property type="match status" value="1"/>
</dbReference>
<dbReference type="PANTHER" id="PTHR33710:SF71">
    <property type="entry name" value="ENDONUCLEASE_EXONUCLEASE_PHOSPHATASE DOMAIN-CONTAINING PROTEIN"/>
    <property type="match status" value="1"/>
</dbReference>
<reference evidence="1" key="1">
    <citation type="submission" date="2020-05" db="EMBL/GenBank/DDBJ databases">
        <title>WGS assembly of Panicum virgatum.</title>
        <authorList>
            <person name="Lovell J.T."/>
            <person name="Jenkins J."/>
            <person name="Shu S."/>
            <person name="Juenger T.E."/>
            <person name="Schmutz J."/>
        </authorList>
    </citation>
    <scope>NUCLEOTIDE SEQUENCE</scope>
    <source>
        <strain evidence="1">AP13</strain>
    </source>
</reference>
<name>A0A8T0WTQ9_PANVG</name>